<proteinExistence type="predicted"/>
<keyword evidence="2" id="KW-1185">Reference proteome</keyword>
<sequence length="235" mass="26542">MEAKYAVRAATPADVDGIVDVVLVAMAHDPQWDWRFVHKREFPEDHYKFTRLLYEEFISPANDDWHVMLAEAKSPDDSSKIVGFAVWDVSFANKAKMGPSYEPQNPTATVARAGGSKRRDVAPQRQAAFRAGGGEKKKRFFDEYGDRQLHLKILGVHPDHWRRGIGSELVRWGMNRAFEEGIPVTLVAGSQGLHLYSRLGFKKLGEYVTQVPGEEESVKSYGMVYRSQASEEVQV</sequence>
<name>A0ACC0CMM2_9PEZI</name>
<dbReference type="EMBL" id="MU394388">
    <property type="protein sequence ID" value="KAI6081718.1"/>
    <property type="molecule type" value="Genomic_DNA"/>
</dbReference>
<comment type="caution">
    <text evidence="1">The sequence shown here is derived from an EMBL/GenBank/DDBJ whole genome shotgun (WGS) entry which is preliminary data.</text>
</comment>
<gene>
    <name evidence="1" type="ORF">F4821DRAFT_18910</name>
</gene>
<reference evidence="1 2" key="1">
    <citation type="journal article" date="2022" name="New Phytol.">
        <title>Ecological generalism drives hyperdiversity of secondary metabolite gene clusters in xylarialean endophytes.</title>
        <authorList>
            <person name="Franco M.E.E."/>
            <person name="Wisecaver J.H."/>
            <person name="Arnold A.E."/>
            <person name="Ju Y.M."/>
            <person name="Slot J.C."/>
            <person name="Ahrendt S."/>
            <person name="Moore L.P."/>
            <person name="Eastman K.E."/>
            <person name="Scott K."/>
            <person name="Konkel Z."/>
            <person name="Mondo S.J."/>
            <person name="Kuo A."/>
            <person name="Hayes R.D."/>
            <person name="Haridas S."/>
            <person name="Andreopoulos B."/>
            <person name="Riley R."/>
            <person name="LaButti K."/>
            <person name="Pangilinan J."/>
            <person name="Lipzen A."/>
            <person name="Amirebrahimi M."/>
            <person name="Yan J."/>
            <person name="Adam C."/>
            <person name="Keymanesh K."/>
            <person name="Ng V."/>
            <person name="Louie K."/>
            <person name="Northen T."/>
            <person name="Drula E."/>
            <person name="Henrissat B."/>
            <person name="Hsieh H.M."/>
            <person name="Youens-Clark K."/>
            <person name="Lutzoni F."/>
            <person name="Miadlikowska J."/>
            <person name="Eastwood D.C."/>
            <person name="Hamelin R.C."/>
            <person name="Grigoriev I.V."/>
            <person name="U'Ren J.M."/>
        </authorList>
    </citation>
    <scope>NUCLEOTIDE SEQUENCE [LARGE SCALE GENOMIC DNA]</scope>
    <source>
        <strain evidence="1 2">ER1909</strain>
    </source>
</reference>
<dbReference type="Proteomes" id="UP001497680">
    <property type="component" value="Unassembled WGS sequence"/>
</dbReference>
<protein>
    <submittedName>
        <fullName evidence="1">Acyl-CoA N-acyltransferase</fullName>
    </submittedName>
</protein>
<accession>A0ACC0CMM2</accession>
<evidence type="ECO:0000313" key="2">
    <source>
        <dbReference type="Proteomes" id="UP001497680"/>
    </source>
</evidence>
<evidence type="ECO:0000313" key="1">
    <source>
        <dbReference type="EMBL" id="KAI6081718.1"/>
    </source>
</evidence>
<organism evidence="1 2">
    <name type="scientific">Hypoxylon rubiginosum</name>
    <dbReference type="NCBI Taxonomy" id="110542"/>
    <lineage>
        <taxon>Eukaryota</taxon>
        <taxon>Fungi</taxon>
        <taxon>Dikarya</taxon>
        <taxon>Ascomycota</taxon>
        <taxon>Pezizomycotina</taxon>
        <taxon>Sordariomycetes</taxon>
        <taxon>Xylariomycetidae</taxon>
        <taxon>Xylariales</taxon>
        <taxon>Hypoxylaceae</taxon>
        <taxon>Hypoxylon</taxon>
    </lineage>
</organism>